<evidence type="ECO:0000313" key="1">
    <source>
        <dbReference type="EMBL" id="TYA12250.1"/>
    </source>
</evidence>
<evidence type="ECO:0008006" key="3">
    <source>
        <dbReference type="Google" id="ProtNLM"/>
    </source>
</evidence>
<reference evidence="1 2" key="1">
    <citation type="submission" date="2019-08" db="EMBL/GenBank/DDBJ databases">
        <title>Genome sequencing of Paenibacillus faecis DSM 23593(T).</title>
        <authorList>
            <person name="Kook J.-K."/>
            <person name="Park S.-N."/>
            <person name="Lim Y.K."/>
        </authorList>
    </citation>
    <scope>NUCLEOTIDE SEQUENCE [LARGE SCALE GENOMIC DNA]</scope>
    <source>
        <strain evidence="1 2">DSM 23593</strain>
    </source>
</reference>
<proteinExistence type="predicted"/>
<dbReference type="OrthoDB" id="2616643at2"/>
<comment type="caution">
    <text evidence="1">The sequence shown here is derived from an EMBL/GenBank/DDBJ whole genome shotgun (WGS) entry which is preliminary data.</text>
</comment>
<protein>
    <recommendedName>
        <fullName evidence="3">DUF1257 domain-containing protein</fullName>
    </recommendedName>
</protein>
<evidence type="ECO:0000313" key="2">
    <source>
        <dbReference type="Proteomes" id="UP000325218"/>
    </source>
</evidence>
<sequence length="150" mass="16838">MSIEVVLIPLAIALTKEIAEGISNQLQHGGQRYTILPTRMKDEALLEQALNDWSCSLRKAESADSITFGGEREATFIVNEEGGYDLILPESADREAFADWVEKVELSYQHYLQQSVYTSLIEKAKEQGLILETEEVLEDNSIQVTYILNG</sequence>
<dbReference type="AlphaFoldDB" id="A0A5D0CRK0"/>
<dbReference type="Proteomes" id="UP000325218">
    <property type="component" value="Unassembled WGS sequence"/>
</dbReference>
<accession>A0A5D0CRK0</accession>
<dbReference type="EMBL" id="VSDO01000003">
    <property type="protein sequence ID" value="TYA12250.1"/>
    <property type="molecule type" value="Genomic_DNA"/>
</dbReference>
<name>A0A5D0CRK0_9BACL</name>
<organism evidence="1 2">
    <name type="scientific">Paenibacillus faecis</name>
    <dbReference type="NCBI Taxonomy" id="862114"/>
    <lineage>
        <taxon>Bacteria</taxon>
        <taxon>Bacillati</taxon>
        <taxon>Bacillota</taxon>
        <taxon>Bacilli</taxon>
        <taxon>Bacillales</taxon>
        <taxon>Paenibacillaceae</taxon>
        <taxon>Paenibacillus</taxon>
    </lineage>
</organism>
<keyword evidence="2" id="KW-1185">Reference proteome</keyword>
<dbReference type="RefSeq" id="WP_148453791.1">
    <property type="nucleotide sequence ID" value="NZ_VSDO01000003.1"/>
</dbReference>
<gene>
    <name evidence="1" type="ORF">FRY98_16195</name>
</gene>